<dbReference type="AlphaFoldDB" id="W9RXZ9"/>
<keyword evidence="1" id="KW-0175">Coiled coil</keyword>
<protein>
    <submittedName>
        <fullName evidence="2">Uncharacterized protein</fullName>
    </submittedName>
</protein>
<reference evidence="3" key="1">
    <citation type="submission" date="2013-01" db="EMBL/GenBank/DDBJ databases">
        <title>Draft Genome Sequence of a Mulberry Tree, Morus notabilis C.K. Schneid.</title>
        <authorList>
            <person name="He N."/>
            <person name="Zhao S."/>
        </authorList>
    </citation>
    <scope>NUCLEOTIDE SEQUENCE</scope>
</reference>
<name>W9RXZ9_9ROSA</name>
<sequence>MEDYLTIYIEDINEGEKPSISILKNVIEILKAEVENVKKEHSELKENKQKQTCAFVTSLQ</sequence>
<keyword evidence="3" id="KW-1185">Reference proteome</keyword>
<feature type="coiled-coil region" evidence="1">
    <location>
        <begin position="20"/>
        <end position="54"/>
    </location>
</feature>
<proteinExistence type="predicted"/>
<evidence type="ECO:0000256" key="1">
    <source>
        <dbReference type="SAM" id="Coils"/>
    </source>
</evidence>
<accession>W9RXZ9</accession>
<gene>
    <name evidence="2" type="ORF">L484_027459</name>
</gene>
<organism evidence="2 3">
    <name type="scientific">Morus notabilis</name>
    <dbReference type="NCBI Taxonomy" id="981085"/>
    <lineage>
        <taxon>Eukaryota</taxon>
        <taxon>Viridiplantae</taxon>
        <taxon>Streptophyta</taxon>
        <taxon>Embryophyta</taxon>
        <taxon>Tracheophyta</taxon>
        <taxon>Spermatophyta</taxon>
        <taxon>Magnoliopsida</taxon>
        <taxon>eudicotyledons</taxon>
        <taxon>Gunneridae</taxon>
        <taxon>Pentapetalae</taxon>
        <taxon>rosids</taxon>
        <taxon>fabids</taxon>
        <taxon>Rosales</taxon>
        <taxon>Moraceae</taxon>
        <taxon>Moreae</taxon>
        <taxon>Morus</taxon>
    </lineage>
</organism>
<dbReference type="EMBL" id="KE345811">
    <property type="protein sequence ID" value="EXC17272.1"/>
    <property type="molecule type" value="Genomic_DNA"/>
</dbReference>
<evidence type="ECO:0000313" key="2">
    <source>
        <dbReference type="EMBL" id="EXC17272.1"/>
    </source>
</evidence>
<evidence type="ECO:0000313" key="3">
    <source>
        <dbReference type="Proteomes" id="UP000030645"/>
    </source>
</evidence>
<dbReference type="Proteomes" id="UP000030645">
    <property type="component" value="Unassembled WGS sequence"/>
</dbReference>